<dbReference type="Pfam" id="PF19807">
    <property type="entry name" value="DUF6290"/>
    <property type="match status" value="1"/>
</dbReference>
<proteinExistence type="predicted"/>
<organism evidence="1 2">
    <name type="scientific">Peptoniphilus asaccharolyticus DSM 20463</name>
    <dbReference type="NCBI Taxonomy" id="573058"/>
    <lineage>
        <taxon>Bacteria</taxon>
        <taxon>Bacillati</taxon>
        <taxon>Bacillota</taxon>
        <taxon>Tissierellia</taxon>
        <taxon>Tissierellales</taxon>
        <taxon>Peptoniphilaceae</taxon>
        <taxon>Peptoniphilus</taxon>
    </lineage>
</organism>
<protein>
    <submittedName>
        <fullName evidence="1">CopG family transcriptional regulator</fullName>
    </submittedName>
</protein>
<evidence type="ECO:0000313" key="2">
    <source>
        <dbReference type="Proteomes" id="UP000192368"/>
    </source>
</evidence>
<sequence length="72" mass="8602">MSTISLRVPENELNILKSYARLNNKSLSEIIRMTMLEHIENEYDLKVFEEYEVEKAKGTLKTRQINELWEDL</sequence>
<dbReference type="InterPro" id="IPR046257">
    <property type="entry name" value="DUF6290"/>
</dbReference>
<accession>A0A1W1UC56</accession>
<dbReference type="AlphaFoldDB" id="A0A1W1UC56"/>
<keyword evidence="2" id="KW-1185">Reference proteome</keyword>
<reference evidence="2" key="1">
    <citation type="submission" date="2017-04" db="EMBL/GenBank/DDBJ databases">
        <authorList>
            <person name="Varghese N."/>
            <person name="Submissions S."/>
        </authorList>
    </citation>
    <scope>NUCLEOTIDE SEQUENCE [LARGE SCALE GENOMIC DNA]</scope>
    <source>
        <strain evidence="2">DSM 20463</strain>
    </source>
</reference>
<dbReference type="NCBIfam" id="NF046040">
    <property type="entry name" value="RelB_antitoxin"/>
    <property type="match status" value="1"/>
</dbReference>
<dbReference type="EMBL" id="FWWR01000008">
    <property type="protein sequence ID" value="SMB78647.1"/>
    <property type="molecule type" value="Genomic_DNA"/>
</dbReference>
<dbReference type="OrthoDB" id="3267617at2"/>
<gene>
    <name evidence="1" type="ORF">SAMN00017477_0077</name>
</gene>
<dbReference type="RefSeq" id="WP_084229775.1">
    <property type="nucleotide sequence ID" value="NZ_FWWR01000008.1"/>
</dbReference>
<dbReference type="STRING" id="573058.SAMN00017477_0077"/>
<evidence type="ECO:0000313" key="1">
    <source>
        <dbReference type="EMBL" id="SMB78647.1"/>
    </source>
</evidence>
<dbReference type="Proteomes" id="UP000192368">
    <property type="component" value="Unassembled WGS sequence"/>
</dbReference>
<name>A0A1W1UC56_PEPAS</name>